<keyword evidence="1" id="KW-0677">Repeat</keyword>
<reference evidence="3 4" key="1">
    <citation type="submission" date="2007-05" db="EMBL/GenBank/DDBJ databases">
        <title>Complete sequence of Geobacter uraniireducens Rf4.</title>
        <authorList>
            <consortium name="US DOE Joint Genome Institute"/>
            <person name="Copeland A."/>
            <person name="Lucas S."/>
            <person name="Lapidus A."/>
            <person name="Barry K."/>
            <person name="Detter J.C."/>
            <person name="Glavina del Rio T."/>
            <person name="Hammon N."/>
            <person name="Israni S."/>
            <person name="Dalin E."/>
            <person name="Tice H."/>
            <person name="Pitluck S."/>
            <person name="Chertkov O."/>
            <person name="Brettin T."/>
            <person name="Bruce D."/>
            <person name="Han C."/>
            <person name="Schmutz J."/>
            <person name="Larimer F."/>
            <person name="Land M."/>
            <person name="Hauser L."/>
            <person name="Kyrpides N."/>
            <person name="Mikhailova N."/>
            <person name="Shelobolina E."/>
            <person name="Aklujkar M."/>
            <person name="Lovley D."/>
            <person name="Richardson P."/>
        </authorList>
    </citation>
    <scope>NUCLEOTIDE SEQUENCE [LARGE SCALE GENOMIC DNA]</scope>
    <source>
        <strain evidence="3 4">Rf4</strain>
    </source>
</reference>
<evidence type="ECO:0000259" key="2">
    <source>
        <dbReference type="PROSITE" id="PS50853"/>
    </source>
</evidence>
<evidence type="ECO:0000256" key="1">
    <source>
        <dbReference type="ARBA" id="ARBA00022737"/>
    </source>
</evidence>
<dbReference type="PANTHER" id="PTHR13817:SF73">
    <property type="entry name" value="FIBRONECTIN TYPE-III DOMAIN-CONTAINING PROTEIN"/>
    <property type="match status" value="1"/>
</dbReference>
<dbReference type="Proteomes" id="UP000006695">
    <property type="component" value="Chromosome"/>
</dbReference>
<accession>A5GFK7</accession>
<dbReference type="Gene3D" id="2.60.40.10">
    <property type="entry name" value="Immunoglobulins"/>
    <property type="match status" value="4"/>
</dbReference>
<dbReference type="PANTHER" id="PTHR13817">
    <property type="entry name" value="TITIN"/>
    <property type="match status" value="1"/>
</dbReference>
<dbReference type="PROSITE" id="PS51257">
    <property type="entry name" value="PROKAR_LIPOPROTEIN"/>
    <property type="match status" value="1"/>
</dbReference>
<organism evidence="3 4">
    <name type="scientific">Geotalea uraniireducens (strain Rf4)</name>
    <name type="common">Geobacter uraniireducens</name>
    <dbReference type="NCBI Taxonomy" id="351605"/>
    <lineage>
        <taxon>Bacteria</taxon>
        <taxon>Pseudomonadati</taxon>
        <taxon>Thermodesulfobacteriota</taxon>
        <taxon>Desulfuromonadia</taxon>
        <taxon>Geobacterales</taxon>
        <taxon>Geobacteraceae</taxon>
        <taxon>Geotalea</taxon>
    </lineage>
</organism>
<dbReference type="GO" id="GO:0009055">
    <property type="term" value="F:electron transfer activity"/>
    <property type="evidence" value="ECO:0007669"/>
    <property type="project" value="InterPro"/>
</dbReference>
<evidence type="ECO:0000313" key="4">
    <source>
        <dbReference type="Proteomes" id="UP000006695"/>
    </source>
</evidence>
<keyword evidence="4" id="KW-1185">Reference proteome</keyword>
<dbReference type="GO" id="GO:0020037">
    <property type="term" value="F:heme binding"/>
    <property type="evidence" value="ECO:0007669"/>
    <property type="project" value="InterPro"/>
</dbReference>
<dbReference type="EMBL" id="CP000698">
    <property type="protein sequence ID" value="ABQ26212.1"/>
    <property type="molecule type" value="Genomic_DNA"/>
</dbReference>
<dbReference type="InterPro" id="IPR003961">
    <property type="entry name" value="FN3_dom"/>
</dbReference>
<proteinExistence type="predicted"/>
<dbReference type="RefSeq" id="WP_011938915.1">
    <property type="nucleotide sequence ID" value="NC_009483.1"/>
</dbReference>
<dbReference type="SMART" id="SM00060">
    <property type="entry name" value="FN3"/>
    <property type="match status" value="4"/>
</dbReference>
<feature type="domain" description="Fibronectin type-III" evidence="2">
    <location>
        <begin position="529"/>
        <end position="620"/>
    </location>
</feature>
<dbReference type="InterPro" id="IPR036116">
    <property type="entry name" value="FN3_sf"/>
</dbReference>
<feature type="domain" description="Fibronectin type-III" evidence="2">
    <location>
        <begin position="239"/>
        <end position="330"/>
    </location>
</feature>
<feature type="domain" description="Fibronectin type-III" evidence="2">
    <location>
        <begin position="434"/>
        <end position="525"/>
    </location>
</feature>
<dbReference type="SUPFAM" id="SSF49265">
    <property type="entry name" value="Fibronectin type III"/>
    <property type="match status" value="2"/>
</dbReference>
<sequence length="683" mass="67728">MREQIKRTFAGITVLCLVAVGLMLTGCGSSGGGLSSQVVSGVAAVGAPLAGQVNLKDASNPPQEKSTVIGNDGTFAFDVTGMKGPFILQASGRANGTNYALHSFAGGTGTANVNPLSNAAVASAAGVDDPSQVFANPDPVTLQKIESNLQTAVATILSKLHPLLKQYSADNSDPIKGHYTVDHTGLDGMLDNVKMTLSNGVLTIVNAKTGAVIFSGKISDINNWNFSDDDNNIPAPPAVPAAPAGLTATGAAGQMTLSWNAVSNATSYNVYYSTTGGVSAANGTKIAGATSPYVQSGLTAGTTYYYIVTAVNSAGESAASAQVSATTNATPTPTPTLPAAPTGVMATGGTNQVTLSWSAVSNAASYNIYWSTKTGVTTSNGTKISGAMSPAVQAGLAAGTTYYYIVTAVNSAGESTPSVQVAATTVTPTPAPTVPAAPSGVTATGGAKQVTLSWPAVSGATSYNVYWSTASGVTTANGTRIAGATSPYVHTGLSAGTSYYYIVTAVNGAGESAPSTQATATTNAPLPAVPAAPTGVTATGGANQVSLSWSAVSGATSYNVYWSTTSGVTTASGTKIAGATSPYVQTGLAAGTAYYYIVTAVNSAGESAASAKTTATTAAPAIDGAALYSQYCAGCHGALASSNKRKTTASKIQSGISGNVGGMGYLSSLSAAQIQAIATALNF</sequence>
<gene>
    <name evidence="3" type="ordered locus">Gura_2022</name>
</gene>
<dbReference type="AlphaFoldDB" id="A5GFK7"/>
<dbReference type="InterPro" id="IPR013783">
    <property type="entry name" value="Ig-like_fold"/>
</dbReference>
<dbReference type="OrthoDB" id="5395031at2"/>
<dbReference type="PROSITE" id="PS50853">
    <property type="entry name" value="FN3"/>
    <property type="match status" value="4"/>
</dbReference>
<feature type="domain" description="Fibronectin type-III" evidence="2">
    <location>
        <begin position="337"/>
        <end position="432"/>
    </location>
</feature>
<dbReference type="InterPro" id="IPR050964">
    <property type="entry name" value="Striated_Muscle_Regulatory"/>
</dbReference>
<protein>
    <submittedName>
        <fullName evidence="3">Fibronectin, type III domain protein</fullName>
    </submittedName>
</protein>
<dbReference type="KEGG" id="gur:Gura_2022"/>
<dbReference type="Pfam" id="PF00041">
    <property type="entry name" value="fn3"/>
    <property type="match status" value="4"/>
</dbReference>
<dbReference type="HOGENOM" id="CLU_427451_0_0_7"/>
<evidence type="ECO:0000313" key="3">
    <source>
        <dbReference type="EMBL" id="ABQ26212.1"/>
    </source>
</evidence>
<dbReference type="SUPFAM" id="SSF46626">
    <property type="entry name" value="Cytochrome c"/>
    <property type="match status" value="1"/>
</dbReference>
<dbReference type="CDD" id="cd00063">
    <property type="entry name" value="FN3"/>
    <property type="match status" value="4"/>
</dbReference>
<name>A5GFK7_GEOUR</name>
<dbReference type="InterPro" id="IPR036909">
    <property type="entry name" value="Cyt_c-like_dom_sf"/>
</dbReference>
<dbReference type="STRING" id="351605.Gura_2022"/>